<evidence type="ECO:0000256" key="8">
    <source>
        <dbReference type="ARBA" id="ARBA00022729"/>
    </source>
</evidence>
<dbReference type="GO" id="GO:0009375">
    <property type="term" value="C:ferredoxin hydrogenase complex"/>
    <property type="evidence" value="ECO:0007669"/>
    <property type="project" value="InterPro"/>
</dbReference>
<accession>A0A919VET7</accession>
<feature type="binding site" evidence="13">
    <location>
        <position position="50"/>
    </location>
    <ligand>
        <name>[4Fe-4S] cluster</name>
        <dbReference type="ChEBI" id="CHEBI:49883"/>
        <label>1</label>
    </ligand>
</feature>
<dbReference type="GO" id="GO:0008901">
    <property type="term" value="F:ferredoxin hydrogenase activity"/>
    <property type="evidence" value="ECO:0007669"/>
    <property type="project" value="InterPro"/>
</dbReference>
<evidence type="ECO:0000256" key="12">
    <source>
        <dbReference type="ARBA" id="ARBA00023291"/>
    </source>
</evidence>
<comment type="cofactor">
    <cofactor evidence="1">
        <name>[3Fe-4S] cluster</name>
        <dbReference type="ChEBI" id="CHEBI:21137"/>
    </cofactor>
</comment>
<dbReference type="InterPro" id="IPR006137">
    <property type="entry name" value="NADH_UbQ_OxRdtase-like_20kDa"/>
</dbReference>
<feature type="binding site" evidence="13">
    <location>
        <position position="264"/>
    </location>
    <ligand>
        <name>[3Fe-4S] cluster</name>
        <dbReference type="ChEBI" id="CHEBI:21137"/>
    </ligand>
</feature>
<keyword evidence="17" id="KW-1185">Reference proteome</keyword>
<keyword evidence="8" id="KW-0732">Signal</keyword>
<comment type="subunit">
    <text evidence="5">Heterodimer of a large and a small subunit.</text>
</comment>
<feature type="binding site" evidence="13">
    <location>
        <position position="154"/>
    </location>
    <ligand>
        <name>[4Fe-4S] cluster</name>
        <dbReference type="ChEBI" id="CHEBI:49883"/>
        <label>1</label>
    </ligand>
</feature>
<dbReference type="GO" id="GO:0009055">
    <property type="term" value="F:electron transfer activity"/>
    <property type="evidence" value="ECO:0007669"/>
    <property type="project" value="TreeGrafter"/>
</dbReference>
<dbReference type="GO" id="GO:0030313">
    <property type="term" value="C:cell envelope"/>
    <property type="evidence" value="ECO:0007669"/>
    <property type="project" value="UniProtKB-SubCell"/>
</dbReference>
<evidence type="ECO:0000256" key="3">
    <source>
        <dbReference type="ARBA" id="ARBA00004196"/>
    </source>
</evidence>
<evidence type="ECO:0000256" key="2">
    <source>
        <dbReference type="ARBA" id="ARBA00001966"/>
    </source>
</evidence>
<feature type="binding site" evidence="13">
    <location>
        <position position="192"/>
    </location>
    <ligand>
        <name>[4Fe-4S] cluster</name>
        <dbReference type="ChEBI" id="CHEBI:49883"/>
        <label>1</label>
    </ligand>
</feature>
<dbReference type="InterPro" id="IPR019546">
    <property type="entry name" value="TAT_signal_bac_arc"/>
</dbReference>
<feature type="binding site" evidence="13">
    <location>
        <position position="53"/>
    </location>
    <ligand>
        <name>[4Fe-4S] cluster</name>
        <dbReference type="ChEBI" id="CHEBI:49883"/>
        <label>1</label>
    </ligand>
</feature>
<evidence type="ECO:0000259" key="15">
    <source>
        <dbReference type="Pfam" id="PF14720"/>
    </source>
</evidence>
<evidence type="ECO:0000256" key="5">
    <source>
        <dbReference type="ARBA" id="ARBA00011771"/>
    </source>
</evidence>
<reference evidence="16" key="1">
    <citation type="submission" date="2021-03" db="EMBL/GenBank/DDBJ databases">
        <title>Taxonomic study of Clostridium polyendosporum from meadow-gley soil under rice.</title>
        <authorList>
            <person name="Kobayashi H."/>
            <person name="Tanizawa Y."/>
            <person name="Yagura M."/>
        </authorList>
    </citation>
    <scope>NUCLEOTIDE SEQUENCE</scope>
    <source>
        <strain evidence="16">JCM 30710</strain>
    </source>
</reference>
<keyword evidence="6 13" id="KW-0004">4Fe-4S</keyword>
<feature type="binding site" evidence="13">
    <location>
        <position position="283"/>
    </location>
    <ligand>
        <name>[3Fe-4S] cluster</name>
        <dbReference type="ChEBI" id="CHEBI:21137"/>
    </ligand>
</feature>
<protein>
    <submittedName>
        <fullName evidence="16">Iron hydrogenase</fullName>
    </submittedName>
</protein>
<keyword evidence="12 13" id="KW-0003">3Fe-4S</keyword>
<evidence type="ECO:0000259" key="14">
    <source>
        <dbReference type="Pfam" id="PF01058"/>
    </source>
</evidence>
<dbReference type="Pfam" id="PF01058">
    <property type="entry name" value="Oxidored_q6"/>
    <property type="match status" value="1"/>
</dbReference>
<dbReference type="Pfam" id="PF14720">
    <property type="entry name" value="NiFe_hyd_SSU_C"/>
    <property type="match status" value="1"/>
</dbReference>
<name>A0A919VET7_9CLOT</name>
<feature type="domain" description="Cytochrome-c3 hydrogenase C-terminal" evidence="15">
    <location>
        <begin position="224"/>
        <end position="294"/>
    </location>
</feature>
<evidence type="ECO:0000256" key="11">
    <source>
        <dbReference type="ARBA" id="ARBA00023014"/>
    </source>
</evidence>
<keyword evidence="9" id="KW-0560">Oxidoreductase</keyword>
<dbReference type="RefSeq" id="WP_212902488.1">
    <property type="nucleotide sequence ID" value="NZ_BOPZ01000002.1"/>
</dbReference>
<keyword evidence="7 13" id="KW-0479">Metal-binding</keyword>
<comment type="cofactor">
    <cofactor evidence="2">
        <name>[4Fe-4S] cluster</name>
        <dbReference type="ChEBI" id="CHEBI:49883"/>
    </cofactor>
</comment>
<keyword evidence="10 13" id="KW-0408">Iron</keyword>
<evidence type="ECO:0000256" key="10">
    <source>
        <dbReference type="ARBA" id="ARBA00023004"/>
    </source>
</evidence>
<comment type="similarity">
    <text evidence="4">Belongs to the [NiFe]/[NiFeSe] hydrogenase small subunit family.</text>
</comment>
<evidence type="ECO:0000256" key="4">
    <source>
        <dbReference type="ARBA" id="ARBA00006605"/>
    </source>
</evidence>
<dbReference type="PROSITE" id="PS51318">
    <property type="entry name" value="TAT"/>
    <property type="match status" value="1"/>
</dbReference>
<dbReference type="PANTHER" id="PTHR30013">
    <property type="entry name" value="NIFE / NIFESE HYDROGENASE SMALL SUBUNIT FAMILY MEMBER"/>
    <property type="match status" value="1"/>
</dbReference>
<dbReference type="GO" id="GO:0044569">
    <property type="term" value="C:[Ni-Fe] hydrogenase complex"/>
    <property type="evidence" value="ECO:0007669"/>
    <property type="project" value="TreeGrafter"/>
</dbReference>
<dbReference type="PANTHER" id="PTHR30013:SF7">
    <property type="entry name" value="HYDROGENASE-2 SMALL CHAIN"/>
    <property type="match status" value="1"/>
</dbReference>
<sequence length="300" mass="32550">MKVSRRSFLKWCTASAAALGLTEFDLNRLESVVLAAETTPPVIWLQGSGCSGCSISLLNAVEQTTVDDFLINKVSMKYHHNLMTAAGDLAISAIDQTVAQYNGQFILVVEGAVPTASNGMYCVLSEKNGVPWTMLDAVKELGPKASYVIAAGTCASFGGVPMAGPNPTGIMRLDTQILYGQTKNRIINLPGCPVHPYTLTKTIIDLLLYGMPKLDSEGRPEPYYKSSVHSACPRRGKGTAVVLGELNKCYKNLGCKGPQTYYDCPNRKWNNKVNWCIDGGHSCIGCSSKDFLKESIYKFV</sequence>
<evidence type="ECO:0000256" key="1">
    <source>
        <dbReference type="ARBA" id="ARBA00001927"/>
    </source>
</evidence>
<dbReference type="GO" id="GO:0009061">
    <property type="term" value="P:anaerobic respiration"/>
    <property type="evidence" value="ECO:0007669"/>
    <property type="project" value="TreeGrafter"/>
</dbReference>
<proteinExistence type="inferred from homology"/>
<feature type="binding site" evidence="13">
    <location>
        <position position="229"/>
    </location>
    <ligand>
        <name>[4Fe-4S] cluster</name>
        <dbReference type="ChEBI" id="CHEBI:49883"/>
        <label>2</label>
    </ligand>
</feature>
<feature type="domain" description="NADH:ubiquinone oxidoreductase-like 20kDa subunit" evidence="14">
    <location>
        <begin position="50"/>
        <end position="205"/>
    </location>
</feature>
<gene>
    <name evidence="16" type="primary">hysB_1</name>
    <name evidence="16" type="ORF">CPJCM30710_04010</name>
</gene>
<dbReference type="InterPro" id="IPR037148">
    <property type="entry name" value="NiFe-Hase_small_C_sf"/>
</dbReference>
<evidence type="ECO:0000313" key="16">
    <source>
        <dbReference type="EMBL" id="GIM27735.1"/>
    </source>
</evidence>
<dbReference type="PRINTS" id="PR00614">
    <property type="entry name" value="NIHGNASESMLL"/>
</dbReference>
<organism evidence="16 17">
    <name type="scientific">Clostridium polyendosporum</name>
    <dbReference type="NCBI Taxonomy" id="69208"/>
    <lineage>
        <taxon>Bacteria</taxon>
        <taxon>Bacillati</taxon>
        <taxon>Bacillota</taxon>
        <taxon>Clostridia</taxon>
        <taxon>Eubacteriales</taxon>
        <taxon>Clostridiaceae</taxon>
        <taxon>Clostridium</taxon>
    </lineage>
</organism>
<dbReference type="EMBL" id="BOPZ01000002">
    <property type="protein sequence ID" value="GIM27735.1"/>
    <property type="molecule type" value="Genomic_DNA"/>
</dbReference>
<dbReference type="GO" id="GO:0046872">
    <property type="term" value="F:metal ion binding"/>
    <property type="evidence" value="ECO:0007669"/>
    <property type="project" value="UniProtKB-KW"/>
</dbReference>
<dbReference type="InterPro" id="IPR037024">
    <property type="entry name" value="NiFe_Hase_small_N_sf"/>
</dbReference>
<comment type="caution">
    <text evidence="16">The sequence shown here is derived from an EMBL/GenBank/DDBJ whole genome shotgun (WGS) entry which is preliminary data.</text>
</comment>
<dbReference type="Proteomes" id="UP000679179">
    <property type="component" value="Unassembled WGS sequence"/>
</dbReference>
<feature type="binding site" evidence="13">
    <location>
        <position position="249"/>
    </location>
    <ligand>
        <name>[4Fe-4S] cluster</name>
        <dbReference type="ChEBI" id="CHEBI:49883"/>
        <label>2</label>
    </ligand>
</feature>
<dbReference type="GO" id="GO:0051539">
    <property type="term" value="F:4 iron, 4 sulfur cluster binding"/>
    <property type="evidence" value="ECO:0007669"/>
    <property type="project" value="UniProtKB-KW"/>
</dbReference>
<comment type="subcellular location">
    <subcellularLocation>
        <location evidence="3">Cell envelope</location>
    </subcellularLocation>
</comment>
<dbReference type="Gene3D" id="3.40.50.700">
    <property type="entry name" value="NADH:ubiquinone oxidoreductase-like, 20kDa subunit"/>
    <property type="match status" value="1"/>
</dbReference>
<dbReference type="PIRSF" id="PIRSF000310">
    <property type="entry name" value="NiFe_hyd_ssu"/>
    <property type="match status" value="1"/>
</dbReference>
<evidence type="ECO:0000313" key="17">
    <source>
        <dbReference type="Proteomes" id="UP000679179"/>
    </source>
</evidence>
<keyword evidence="11 13" id="KW-0411">Iron-sulfur</keyword>
<feature type="binding site" evidence="13">
    <location>
        <position position="232"/>
    </location>
    <ligand>
        <name>[4Fe-4S] cluster</name>
        <dbReference type="ChEBI" id="CHEBI:49883"/>
        <label>2</label>
    </ligand>
</feature>
<evidence type="ECO:0000256" key="7">
    <source>
        <dbReference type="ARBA" id="ARBA00022723"/>
    </source>
</evidence>
<dbReference type="InterPro" id="IPR027394">
    <property type="entry name" value="Cytochrome-c3_hydrogenase_C"/>
</dbReference>
<dbReference type="AlphaFoldDB" id="A0A919VET7"/>
<dbReference type="NCBIfam" id="TIGR01409">
    <property type="entry name" value="TAT_signal_seq"/>
    <property type="match status" value="1"/>
</dbReference>
<dbReference type="Gene3D" id="4.10.480.10">
    <property type="entry name" value="Cytochrome-c3 hydrogenase, C-terminal domain"/>
    <property type="match status" value="1"/>
</dbReference>
<evidence type="ECO:0000256" key="13">
    <source>
        <dbReference type="PIRSR" id="PIRSR000310-1"/>
    </source>
</evidence>
<dbReference type="GO" id="GO:0016020">
    <property type="term" value="C:membrane"/>
    <property type="evidence" value="ECO:0007669"/>
    <property type="project" value="TreeGrafter"/>
</dbReference>
<feature type="binding site" evidence="13">
    <location>
        <position position="255"/>
    </location>
    <ligand>
        <name>[4Fe-4S] cluster</name>
        <dbReference type="ChEBI" id="CHEBI:49883"/>
        <label>2</label>
    </ligand>
</feature>
<dbReference type="GO" id="GO:0051538">
    <property type="term" value="F:3 iron, 4 sulfur cluster binding"/>
    <property type="evidence" value="ECO:0007669"/>
    <property type="project" value="UniProtKB-KW"/>
</dbReference>
<dbReference type="SUPFAM" id="SSF56770">
    <property type="entry name" value="HydA/Nqo6-like"/>
    <property type="match status" value="1"/>
</dbReference>
<evidence type="ECO:0000256" key="9">
    <source>
        <dbReference type="ARBA" id="ARBA00023002"/>
    </source>
</evidence>
<feature type="binding site" evidence="13">
    <location>
        <position position="286"/>
    </location>
    <ligand>
        <name>[3Fe-4S] cluster</name>
        <dbReference type="ChEBI" id="CHEBI:21137"/>
    </ligand>
</feature>
<dbReference type="InterPro" id="IPR006311">
    <property type="entry name" value="TAT_signal"/>
</dbReference>
<dbReference type="NCBIfam" id="TIGR00391">
    <property type="entry name" value="hydA"/>
    <property type="match status" value="1"/>
</dbReference>
<evidence type="ECO:0000256" key="6">
    <source>
        <dbReference type="ARBA" id="ARBA00022485"/>
    </source>
</evidence>
<dbReference type="InterPro" id="IPR001821">
    <property type="entry name" value="NiFe_hydrogenase_ssu"/>
</dbReference>